<feature type="compositionally biased region" description="Low complexity" evidence="4">
    <location>
        <begin position="75"/>
        <end position="88"/>
    </location>
</feature>
<dbReference type="InterPro" id="IPR020472">
    <property type="entry name" value="WD40_PAC1"/>
</dbReference>
<dbReference type="PROSITE" id="PS50294">
    <property type="entry name" value="WD_REPEATS_REGION"/>
    <property type="match status" value="2"/>
</dbReference>
<dbReference type="PANTHER" id="PTHR12296:SF21">
    <property type="entry name" value="DENN DOMAIN-CONTAINING PROTEIN 3"/>
    <property type="match status" value="1"/>
</dbReference>
<protein>
    <recommendedName>
        <fullName evidence="5">UDENN domain-containing protein</fullName>
    </recommendedName>
</protein>
<proteinExistence type="predicted"/>
<keyword evidence="2" id="KW-0677">Repeat</keyword>
<evidence type="ECO:0000256" key="4">
    <source>
        <dbReference type="SAM" id="MobiDB-lite"/>
    </source>
</evidence>
<feature type="compositionally biased region" description="Gly residues" evidence="4">
    <location>
        <begin position="978"/>
        <end position="989"/>
    </location>
</feature>
<feature type="compositionally biased region" description="Basic and acidic residues" evidence="4">
    <location>
        <begin position="560"/>
        <end position="618"/>
    </location>
</feature>
<feature type="compositionally biased region" description="Acidic residues" evidence="4">
    <location>
        <begin position="169"/>
        <end position="188"/>
    </location>
</feature>
<dbReference type="PANTHER" id="PTHR12296">
    <property type="entry name" value="DENN DOMAIN-CONTAINING PROTEIN 4"/>
    <property type="match status" value="1"/>
</dbReference>
<dbReference type="SMART" id="SM00799">
    <property type="entry name" value="DENN"/>
    <property type="match status" value="1"/>
</dbReference>
<feature type="region of interest" description="Disordered" evidence="4">
    <location>
        <begin position="2432"/>
        <end position="2462"/>
    </location>
</feature>
<dbReference type="Pfam" id="PF00400">
    <property type="entry name" value="WD40"/>
    <property type="match status" value="3"/>
</dbReference>
<dbReference type="InterPro" id="IPR051696">
    <property type="entry name" value="DENN_Domain_GEFs"/>
</dbReference>
<feature type="domain" description="UDENN" evidence="5">
    <location>
        <begin position="817"/>
        <end position="1402"/>
    </location>
</feature>
<dbReference type="Gene3D" id="3.40.50.11500">
    <property type="match status" value="1"/>
</dbReference>
<dbReference type="GO" id="GO:0032483">
    <property type="term" value="P:regulation of Rab protein signal transduction"/>
    <property type="evidence" value="ECO:0007669"/>
    <property type="project" value="TreeGrafter"/>
</dbReference>
<keyword evidence="1 3" id="KW-0853">WD repeat</keyword>
<feature type="region of interest" description="Disordered" evidence="4">
    <location>
        <begin position="1"/>
        <end position="188"/>
    </location>
</feature>
<feature type="repeat" description="WD" evidence="3">
    <location>
        <begin position="2464"/>
        <end position="2497"/>
    </location>
</feature>
<gene>
    <name evidence="6" type="ORF">DBRI1063_LOCUS16802</name>
</gene>
<dbReference type="InterPro" id="IPR037516">
    <property type="entry name" value="Tripartite_DENN"/>
</dbReference>
<feature type="region of interest" description="Disordered" evidence="4">
    <location>
        <begin position="363"/>
        <end position="402"/>
    </location>
</feature>
<feature type="region of interest" description="Disordered" evidence="4">
    <location>
        <begin position="525"/>
        <end position="618"/>
    </location>
</feature>
<evidence type="ECO:0000256" key="1">
    <source>
        <dbReference type="ARBA" id="ARBA00022574"/>
    </source>
</evidence>
<dbReference type="EMBL" id="HBGN01026163">
    <property type="protein sequence ID" value="CAD9341495.1"/>
    <property type="molecule type" value="Transcribed_RNA"/>
</dbReference>
<evidence type="ECO:0000256" key="3">
    <source>
        <dbReference type="PROSITE-ProRule" id="PRU00221"/>
    </source>
</evidence>
<feature type="compositionally biased region" description="Basic and acidic residues" evidence="4">
    <location>
        <begin position="55"/>
        <end position="71"/>
    </location>
</feature>
<organism evidence="6">
    <name type="scientific">Ditylum brightwellii</name>
    <dbReference type="NCBI Taxonomy" id="49249"/>
    <lineage>
        <taxon>Eukaryota</taxon>
        <taxon>Sar</taxon>
        <taxon>Stramenopiles</taxon>
        <taxon>Ochrophyta</taxon>
        <taxon>Bacillariophyta</taxon>
        <taxon>Mediophyceae</taxon>
        <taxon>Lithodesmiophycidae</taxon>
        <taxon>Lithodesmiales</taxon>
        <taxon>Lithodesmiaceae</taxon>
        <taxon>Ditylum</taxon>
    </lineage>
</organism>
<feature type="region of interest" description="Disordered" evidence="4">
    <location>
        <begin position="1879"/>
        <end position="1915"/>
    </location>
</feature>
<dbReference type="PROSITE" id="PS50211">
    <property type="entry name" value="DENN"/>
    <property type="match status" value="1"/>
</dbReference>
<dbReference type="PRINTS" id="PR00320">
    <property type="entry name" value="GPROTEINBRPT"/>
</dbReference>
<dbReference type="InterPro" id="IPR019775">
    <property type="entry name" value="WD40_repeat_CS"/>
</dbReference>
<evidence type="ECO:0000313" key="6">
    <source>
        <dbReference type="EMBL" id="CAD9341495.1"/>
    </source>
</evidence>
<evidence type="ECO:0000256" key="2">
    <source>
        <dbReference type="ARBA" id="ARBA00022737"/>
    </source>
</evidence>
<feature type="compositionally biased region" description="Polar residues" evidence="4">
    <location>
        <begin position="533"/>
        <end position="546"/>
    </location>
</feature>
<dbReference type="SMART" id="SM00320">
    <property type="entry name" value="WD40"/>
    <property type="match status" value="6"/>
</dbReference>
<feature type="compositionally biased region" description="Low complexity" evidence="4">
    <location>
        <begin position="1888"/>
        <end position="1897"/>
    </location>
</feature>
<feature type="compositionally biased region" description="Low complexity" evidence="4">
    <location>
        <begin position="547"/>
        <end position="559"/>
    </location>
</feature>
<feature type="compositionally biased region" description="Polar residues" evidence="4">
    <location>
        <begin position="736"/>
        <end position="746"/>
    </location>
</feature>
<dbReference type="InterPro" id="IPR043153">
    <property type="entry name" value="DENN_C"/>
</dbReference>
<sequence length="2734" mass="293802">MASRDSSSDPYGYNYGIDDISHSSNNSFSSSSLSHEEDIDGDDDGFLGWNQADQMRAEERRERRRQTREDQLPTGESGVPGSSVGISGATPGTTTGSDLEYDADQQPKLTGASFASTMMATSMGDAGNPTRFGVGEGASSLVKSESADDSSISVTNLDDDHFGLGSTTTEEDMDDDATTDHENDDAGEEWSVRVRLISAVDLPPSLTPNTPLCPLLKFGLITSRNVGSVPDEPALYPSTGGDDDDDRSARSGRSGHSQRSITSVLSGSSFRDELQSAVRTKKEPTHEIIDVDGKSMSVVSRIEKHGLTSIPGARVRCSSGKILSQRDNGSAEWHEELRWDGVKKPLQTVLAVELCAKAILPPPVPPTSRRRNERMSSGSGMSASTFNLSDGALSSHHGEPDYDNLYQQAISQQRGEEIEMDAIVKQNKDGAGGAQTEHHTPSGRGGNKGFGRWGAGGNENVQDGDHPSGLGGVRGFWRRVQGQQGRQQKSQSVLRKSVPVTTLPEDEMEAARAASAVARYIMEKTAKGEDGTEQQVSQTDTNSGVQGSSAGNSAHGSAHGSDRQSEGERKRSEPGDDAGVHELEDIKYEADMTSKELNEEQQQEERGEQRPKKKQKIEMVDDLRLGSLVIPLSRLPLEDATCSNGAAVVEKWYQLDTTQEVSGGRDADSRSAAKKALSPRRCPSVLLEISFCSAQYLDESEDEFDDDGGEMFWADESQDQLGELKVARRDSDSNWIEKNFGDSQPSIGIEGTPHDSFTSTSSDSHRRSSFRHAKASSIAENRKRSSTGSLGLLQIIEDEKPEEAVLNPGVVDFACVVGACDIGNQRDDDGAKGWVQSTPECCILEQFPPNDEYHIKHGRRVALPPKVEWFCFPEGCRLWRGSEPPTHMDLNLKRFSASSPPSIASSIAAFDACLNCTTSFSWFVMSSNSDEYGSSIVKTYGAVIRFYAPAPPGIDSTQDDYAQAVFSPDTTANDRSSGGKGMGTGASGRPGGYGGAGAFGTSMKRGKGRSDALVDVASKSKRLWVPTGICLTSNMPIIGVLEAMLLRLCEALAAKANSINPDVLNSFIKNDLAQLILNFQQPISGVLHCSIPFLSGERLHVTLPPPTGLPSLPHGASVTSVCRLLGADGLAILLAAVLTECKILIHSSDVANLAMVAEVITALIYPFSWQLPYIPVLPVDMLEIVEAPLSYFLGVPTPNMQYIDKSVLNDIVVVDLDNGFTSPDYYDGRRGARPTKLPAHLPTSVASNISKAVFRLLREEEEVEEQFGATTISGARHLPRLEGESLAEREFRITVAIQICSLVRGYYDCLFFVSASQPVFNRDKFLRSAPALYEERRGNVGTMVGTHGTNYPGSLGGQHGGHTAQRITSARSKRFLSLLVNTQHFHQLLERLDSDESSFFLEVMDKLEANDEQSEGNVMAAAAGSSPKEGRHQFSGYGSAFLEDTIECLSASLEKIEEKIPTYRVERKDKSKRQSANSWDDDDDVDVFEDLLDERDDDDGLLGFDHDDGGYLSSFTHKLLQPIVVGGQSNANADLATGEGVHQLSLQYLVELEKSPWRYCKIMEISVEDSDDEDSEAGSKSSSKGLDSSPSHEEKDIFYAEVRPKVKLKDAIGERKFRTWKLAQERKQAISEESAKISSNSDDDDRGNSLDLTSLLSSATDETSLESSSTRSVTVDQRIVNSKDQEVVRQCLEKAYEGAHHSHGRPRAQSNVDSLDPKDSFQEDGRDLIADAEAALRNPSAQRFLISVLSQRTRLENQRKIRQGHDDKSGIRNSHRQSGNGSISRLQPNAFECLVRLCCAMLEACKEAQNYESAYQLLTHTVGFCTIFPNSTNASTTSANDNDQNTRIVYMTGRIGMHPIFADLRLWEQVLLLHQNNQKKDKGINDASSNNSSGRSSPPENRVGSVGGKEGDENDEYEAVVSTLYEMIGYGVPAEELARFATRVSEDRGWFNSERGQALLVLARRLSVRRDEDTEGIGGGPGDLDLMAAATGNGQTADGLGLLQGSISLSDQNQSDFNAKSVRAGAIVHHEKPPTEWEEIAWCHPAAPLLQSQQESSFSGASAGQAIGPGSSRGGRGGGYNLLGSVLGGSMVGSGAGLHGPASTLGKPHNNPDSPLIPQHALLSSAGDEDILDPSGYMGRSAVTAMTSFGGSVVATGGLDGSVFLAHTIRFGAAGDRSEEYSSYNGSNGRSISGVRLEWGSAGSTGALIGSKKSAMDGDFGVGAVSCLAAARGSGYRAGHGIEHVDGSVPDEEELLHAMEGCRIIAGTTGGDLRFWSVKDVYEATVLSRSREDGSSNFSDSYHAADSLSSNMGDLRINSSSVEDAFTSSFVRGAERVGKVMGEGGQLKHSLRGRALSGHRGGVTCIDVPSHIYRPDTVVSGGADGLIKLWSLRHQIRRLSTKPTSVGNVATRHALSNSGSAAKGSGGLFGNRQSSAANVSSGTDATGIQGKGKFGGGSEPQSVLTGHGGRVICIKTAWHGDRLLSGGADRTVRLWDLAGSGGKCLHTLYGHLGWVTHAQYWGPHAIVSASTDRSIALWDARAASSPLFVLRYHKSPVSDILLGSRTEPLMVSAGCDGTVATWDFRTLSGSGMKDTVTVADNGPKRYATRTVREPVATMDHCSEMQKVKCSGSVLLSRGTYLHEKSVLSASLDGVLKEWDMGSGRLLGEQATGHTDAFSCLSTFAESDGLLRGHGAKRSSGGGAMGGTITSSWDGTVRLRRLVLQHSTSDRVQQS</sequence>
<feature type="region of interest" description="Disordered" evidence="4">
    <location>
        <begin position="1756"/>
        <end position="1783"/>
    </location>
</feature>
<feature type="region of interest" description="Disordered" evidence="4">
    <location>
        <begin position="968"/>
        <end position="989"/>
    </location>
</feature>
<name>A0A7S2EJW7_9STRA</name>
<dbReference type="Pfam" id="PF03456">
    <property type="entry name" value="uDENN"/>
    <property type="match status" value="1"/>
</dbReference>
<evidence type="ECO:0000259" key="5">
    <source>
        <dbReference type="PROSITE" id="PS50211"/>
    </source>
</evidence>
<feature type="compositionally biased region" description="Basic and acidic residues" evidence="4">
    <location>
        <begin position="1756"/>
        <end position="1770"/>
    </location>
</feature>
<feature type="compositionally biased region" description="Polar residues" evidence="4">
    <location>
        <begin position="375"/>
        <end position="388"/>
    </location>
</feature>
<dbReference type="Gene3D" id="2.130.10.10">
    <property type="entry name" value="YVTN repeat-like/Quinoprotein amine dehydrogenase"/>
    <property type="match status" value="3"/>
</dbReference>
<feature type="compositionally biased region" description="Gly residues" evidence="4">
    <location>
        <begin position="443"/>
        <end position="457"/>
    </location>
</feature>
<feature type="compositionally biased region" description="Polar residues" evidence="4">
    <location>
        <begin position="2432"/>
        <end position="2446"/>
    </location>
</feature>
<feature type="region of interest" description="Disordered" evidence="4">
    <location>
        <begin position="227"/>
        <end position="268"/>
    </location>
</feature>
<feature type="repeat" description="WD" evidence="3">
    <location>
        <begin position="2356"/>
        <end position="2393"/>
    </location>
</feature>
<feature type="repeat" description="WD" evidence="3">
    <location>
        <begin position="2550"/>
        <end position="2586"/>
    </location>
</feature>
<feature type="region of interest" description="Disordered" evidence="4">
    <location>
        <begin position="1631"/>
        <end position="1651"/>
    </location>
</feature>
<dbReference type="InterPro" id="IPR001194">
    <property type="entry name" value="cDENN_dom"/>
</dbReference>
<feature type="region of interest" description="Disordered" evidence="4">
    <location>
        <begin position="1568"/>
        <end position="1595"/>
    </location>
</feature>
<dbReference type="PROSITE" id="PS50082">
    <property type="entry name" value="WD_REPEATS_2"/>
    <property type="match status" value="3"/>
</dbReference>
<feature type="compositionally biased region" description="Low complexity" evidence="4">
    <location>
        <begin position="478"/>
        <end position="488"/>
    </location>
</feature>
<dbReference type="InterPro" id="IPR001680">
    <property type="entry name" value="WD40_rpt"/>
</dbReference>
<feature type="region of interest" description="Disordered" evidence="4">
    <location>
        <begin position="736"/>
        <end position="782"/>
    </location>
</feature>
<feature type="compositionally biased region" description="Low complexity" evidence="4">
    <location>
        <begin position="22"/>
        <end position="33"/>
    </location>
</feature>
<feature type="region of interest" description="Disordered" evidence="4">
    <location>
        <begin position="428"/>
        <end position="512"/>
    </location>
</feature>
<feature type="compositionally biased region" description="Gly residues" evidence="4">
    <location>
        <begin position="2449"/>
        <end position="2458"/>
    </location>
</feature>
<dbReference type="GO" id="GO:0031410">
    <property type="term" value="C:cytoplasmic vesicle"/>
    <property type="evidence" value="ECO:0007669"/>
    <property type="project" value="TreeGrafter"/>
</dbReference>
<accession>A0A7S2EJW7</accession>
<dbReference type="InterPro" id="IPR005113">
    <property type="entry name" value="uDENN_dom"/>
</dbReference>
<feature type="compositionally biased region" description="Low complexity" evidence="4">
    <location>
        <begin position="251"/>
        <end position="260"/>
    </location>
</feature>
<dbReference type="InterPro" id="IPR036322">
    <property type="entry name" value="WD40_repeat_dom_sf"/>
</dbReference>
<dbReference type="PROSITE" id="PS00678">
    <property type="entry name" value="WD_REPEATS_1"/>
    <property type="match status" value="2"/>
</dbReference>
<dbReference type="SUPFAM" id="SSF50978">
    <property type="entry name" value="WD40 repeat-like"/>
    <property type="match status" value="1"/>
</dbReference>
<feature type="compositionally biased region" description="Low complexity" evidence="4">
    <location>
        <begin position="1578"/>
        <end position="1589"/>
    </location>
</feature>
<reference evidence="6" key="1">
    <citation type="submission" date="2021-01" db="EMBL/GenBank/DDBJ databases">
        <authorList>
            <person name="Corre E."/>
            <person name="Pelletier E."/>
            <person name="Niang G."/>
            <person name="Scheremetjew M."/>
            <person name="Finn R."/>
            <person name="Kale V."/>
            <person name="Holt S."/>
            <person name="Cochrane G."/>
            <person name="Meng A."/>
            <person name="Brown T."/>
            <person name="Cohen L."/>
        </authorList>
    </citation>
    <scope>NUCLEOTIDE SEQUENCE</scope>
    <source>
        <strain evidence="6">Pop2</strain>
    </source>
</reference>
<dbReference type="InterPro" id="IPR015943">
    <property type="entry name" value="WD40/YVTN_repeat-like_dom_sf"/>
</dbReference>
<dbReference type="Pfam" id="PF02141">
    <property type="entry name" value="DENN"/>
    <property type="match status" value="1"/>
</dbReference>
<feature type="region of interest" description="Disordered" evidence="4">
    <location>
        <begin position="1697"/>
        <end position="1722"/>
    </location>
</feature>